<comment type="caution">
    <text evidence="12">The sequence shown here is derived from an EMBL/GenBank/DDBJ whole genome shotgun (WGS) entry which is preliminary data.</text>
</comment>
<keyword evidence="4" id="KW-0548">Nucleotidyltransferase</keyword>
<dbReference type="InterPro" id="IPR007634">
    <property type="entry name" value="RNA_pol_sigma_54_DNA-bd"/>
</dbReference>
<dbReference type="GO" id="GO:0001216">
    <property type="term" value="F:DNA-binding transcription activator activity"/>
    <property type="evidence" value="ECO:0007669"/>
    <property type="project" value="InterPro"/>
</dbReference>
<dbReference type="PANTHER" id="PTHR32248">
    <property type="entry name" value="RNA POLYMERASE SIGMA-54 FACTOR"/>
    <property type="match status" value="1"/>
</dbReference>
<dbReference type="Pfam" id="PF04552">
    <property type="entry name" value="Sigma54_DBD"/>
    <property type="match status" value="1"/>
</dbReference>
<dbReference type="PRINTS" id="PR00045">
    <property type="entry name" value="SIGMA54FCT"/>
</dbReference>
<keyword evidence="7" id="KW-0238">DNA-binding</keyword>
<evidence type="ECO:0000256" key="3">
    <source>
        <dbReference type="ARBA" id="ARBA00022679"/>
    </source>
</evidence>
<dbReference type="PROSITE" id="PS00718">
    <property type="entry name" value="SIGMA54_2"/>
    <property type="match status" value="1"/>
</dbReference>
<dbReference type="Proteomes" id="UP000004295">
    <property type="component" value="Unassembled WGS sequence"/>
</dbReference>
<dbReference type="NCBIfam" id="TIGR02395">
    <property type="entry name" value="rpoN_sigma"/>
    <property type="match status" value="1"/>
</dbReference>
<dbReference type="InterPro" id="IPR000394">
    <property type="entry name" value="RNA_pol_sigma_54"/>
</dbReference>
<feature type="region of interest" description="Disordered" evidence="9">
    <location>
        <begin position="38"/>
        <end position="123"/>
    </location>
</feature>
<evidence type="ECO:0000313" key="13">
    <source>
        <dbReference type="Proteomes" id="UP000004295"/>
    </source>
</evidence>
<dbReference type="GO" id="GO:0003677">
    <property type="term" value="F:DNA binding"/>
    <property type="evidence" value="ECO:0007669"/>
    <property type="project" value="UniProtKB-KW"/>
</dbReference>
<dbReference type="InterPro" id="IPR007046">
    <property type="entry name" value="RNA_pol_sigma_54_core-bd"/>
</dbReference>
<name>C3J8N1_POREA</name>
<dbReference type="InterPro" id="IPR038709">
    <property type="entry name" value="RpoN_core-bd_sf"/>
</dbReference>
<dbReference type="GeneID" id="93364988"/>
<dbReference type="Pfam" id="PF04963">
    <property type="entry name" value="Sigma54_CBD"/>
    <property type="match status" value="1"/>
</dbReference>
<feature type="compositionally biased region" description="Acidic residues" evidence="9">
    <location>
        <begin position="48"/>
        <end position="93"/>
    </location>
</feature>
<dbReference type="PROSITE" id="PS50044">
    <property type="entry name" value="SIGMA54_3"/>
    <property type="match status" value="1"/>
</dbReference>
<evidence type="ECO:0000256" key="1">
    <source>
        <dbReference type="ARBA" id="ARBA00008798"/>
    </source>
</evidence>
<keyword evidence="8" id="KW-0804">Transcription</keyword>
<evidence type="ECO:0000259" key="10">
    <source>
        <dbReference type="Pfam" id="PF04552"/>
    </source>
</evidence>
<dbReference type="eggNOG" id="COG1508">
    <property type="taxonomic scope" value="Bacteria"/>
</dbReference>
<evidence type="ECO:0000259" key="11">
    <source>
        <dbReference type="Pfam" id="PF04963"/>
    </source>
</evidence>
<dbReference type="Pfam" id="PF00309">
    <property type="entry name" value="Sigma54_AID"/>
    <property type="match status" value="1"/>
</dbReference>
<dbReference type="Gene3D" id="1.10.10.1330">
    <property type="entry name" value="RNA polymerase sigma-54 factor, core-binding domain"/>
    <property type="match status" value="1"/>
</dbReference>
<dbReference type="Gene3D" id="1.10.10.60">
    <property type="entry name" value="Homeodomain-like"/>
    <property type="match status" value="1"/>
</dbReference>
<evidence type="ECO:0000256" key="8">
    <source>
        <dbReference type="ARBA" id="ARBA00023163"/>
    </source>
</evidence>
<dbReference type="GO" id="GO:0016779">
    <property type="term" value="F:nucleotidyltransferase activity"/>
    <property type="evidence" value="ECO:0007669"/>
    <property type="project" value="UniProtKB-KW"/>
</dbReference>
<feature type="domain" description="RNA polymerase sigma factor 54 core-binding" evidence="11">
    <location>
        <begin position="117"/>
        <end position="310"/>
    </location>
</feature>
<organism evidence="12 13">
    <name type="scientific">Porphyromonas endodontalis (strain ATCC 35406 / DSM 24491 / JCM 8526 / CCUG 16442 / BCRC 14492 / NCTC 13058 / HG 370)</name>
    <name type="common">Bacteroides endodontalis</name>
    <dbReference type="NCBI Taxonomy" id="553175"/>
    <lineage>
        <taxon>Bacteria</taxon>
        <taxon>Pseudomonadati</taxon>
        <taxon>Bacteroidota</taxon>
        <taxon>Bacteroidia</taxon>
        <taxon>Bacteroidales</taxon>
        <taxon>Porphyromonadaceae</taxon>
        <taxon>Porphyromonas</taxon>
    </lineage>
</organism>
<evidence type="ECO:0000313" key="12">
    <source>
        <dbReference type="EMBL" id="EEN83365.1"/>
    </source>
</evidence>
<evidence type="ECO:0000256" key="7">
    <source>
        <dbReference type="ARBA" id="ARBA00023125"/>
    </source>
</evidence>
<evidence type="ECO:0000256" key="4">
    <source>
        <dbReference type="ARBA" id="ARBA00022695"/>
    </source>
</evidence>
<dbReference type="AlphaFoldDB" id="C3J8N1"/>
<dbReference type="STRING" id="553175.POREN0001_0550"/>
<comment type="similarity">
    <text evidence="1">Belongs to the sigma-54 factor family.</text>
</comment>
<feature type="domain" description="RNA polymerase sigma factor 54 DNA-binding" evidence="10">
    <location>
        <begin position="329"/>
        <end position="486"/>
    </location>
</feature>
<gene>
    <name evidence="12" type="primary">rpoN</name>
    <name evidence="12" type="ORF">POREN0001_0550</name>
</gene>
<evidence type="ECO:0000256" key="5">
    <source>
        <dbReference type="ARBA" id="ARBA00023015"/>
    </source>
</evidence>
<keyword evidence="6" id="KW-0731">Sigma factor</keyword>
<dbReference type="PANTHER" id="PTHR32248:SF4">
    <property type="entry name" value="RNA POLYMERASE SIGMA-54 FACTOR"/>
    <property type="match status" value="1"/>
</dbReference>
<dbReference type="RefSeq" id="WP_004332379.1">
    <property type="nucleotide sequence ID" value="NZ_ACNN01000007.1"/>
</dbReference>
<proteinExistence type="inferred from homology"/>
<keyword evidence="5" id="KW-0805">Transcription regulation</keyword>
<evidence type="ECO:0000256" key="2">
    <source>
        <dbReference type="ARBA" id="ARBA00022478"/>
    </source>
</evidence>
<evidence type="ECO:0000256" key="6">
    <source>
        <dbReference type="ARBA" id="ARBA00023082"/>
    </source>
</evidence>
<protein>
    <submittedName>
        <fullName evidence="12">RNA polymerase sigma-54 factor</fullName>
    </submittedName>
</protein>
<dbReference type="PIRSF" id="PIRSF000774">
    <property type="entry name" value="RpoN"/>
    <property type="match status" value="1"/>
</dbReference>
<sequence length="488" mass="55016">MLKQQQEQRQKLAIDVQQIQQIKLLEVSGEELADRIREELATNPALEVVEESEETTPEDNFLDEEPLSNTENEQEGLQDDFSPEDYTADDEREDALREPPRPSAGDDDGPSYVQPNEAPSLSDELHEQLISLTLSDRELTIAEYIIGNLSDDGYLSASLHEISDALLFNENLDASDAEIEEMIHRIQQLDPPGIAARDLRESLLLQLRRLPKDEVHSLALSIIEGYFEDLAAHRYDRIIRGLAITPDRFSEAQRIIRQLNPRPASGYGSNLEAAVARIVPDFTVHLHNGELQLWINDAPNLPQLGISPAYLAITKAPIRSEAEKTSRAFASSRIAEARQFIDALKRRRKTLLHVVGAIVQAQEDFFRTGDIQQLRPLVLRQIAETVALDISSISRITQRKYIQSDYGIYPLKFFFSEGTTGSDGEAVSSRSTKDLLRQLIEKEDKRTPLSDTELGALLSQEGIPIARRTVAKYREQLGIPIARLRREL</sequence>
<dbReference type="EMBL" id="ACNN01000007">
    <property type="protein sequence ID" value="EEN83365.1"/>
    <property type="molecule type" value="Genomic_DNA"/>
</dbReference>
<keyword evidence="3" id="KW-0808">Transferase</keyword>
<keyword evidence="13" id="KW-1185">Reference proteome</keyword>
<evidence type="ECO:0000256" key="9">
    <source>
        <dbReference type="SAM" id="MobiDB-lite"/>
    </source>
</evidence>
<keyword evidence="2" id="KW-0240">DNA-directed RNA polymerase</keyword>
<dbReference type="GO" id="GO:0000428">
    <property type="term" value="C:DNA-directed RNA polymerase complex"/>
    <property type="evidence" value="ECO:0007669"/>
    <property type="project" value="UniProtKB-KW"/>
</dbReference>
<reference evidence="12 13" key="1">
    <citation type="submission" date="2009-04" db="EMBL/GenBank/DDBJ databases">
        <authorList>
            <person name="Sebastian Y."/>
            <person name="Madupu R."/>
            <person name="Durkin A.S."/>
            <person name="Torralba M."/>
            <person name="Methe B."/>
            <person name="Sutton G.G."/>
            <person name="Strausberg R.L."/>
            <person name="Nelson K.E."/>
        </authorList>
    </citation>
    <scope>NUCLEOTIDE SEQUENCE [LARGE SCALE GENOMIC DNA]</scope>
    <source>
        <strain evidence="13">ATCC 35406 / BCRC 14492 / JCM 8526 / NCTC 13058 / HG 370</strain>
    </source>
</reference>
<accession>C3J8N1</accession>
<dbReference type="GO" id="GO:0016987">
    <property type="term" value="F:sigma factor activity"/>
    <property type="evidence" value="ECO:0007669"/>
    <property type="project" value="UniProtKB-KW"/>
</dbReference>
<dbReference type="GO" id="GO:0006352">
    <property type="term" value="P:DNA-templated transcription initiation"/>
    <property type="evidence" value="ECO:0007669"/>
    <property type="project" value="InterPro"/>
</dbReference>